<accession>A0A2P5E6M0</accession>
<dbReference type="AlphaFoldDB" id="A0A2P5E6M0"/>
<comment type="caution">
    <text evidence="2">The sequence shown here is derived from an EMBL/GenBank/DDBJ whole genome shotgun (WGS) entry which is preliminary data.</text>
</comment>
<protein>
    <recommendedName>
        <fullName evidence="4">Secreted protein</fullName>
    </recommendedName>
</protein>
<sequence length="100" mass="11579">MAEIFCRRKTTILLTFRIVLLIIQLIDVVKGNTHSDYSFFLISISPTTVDKFKTPHPHKDDPIFRCNTCILSHFIMTCLEQLAHPINFGECARDVSTYYL</sequence>
<proteinExistence type="predicted"/>
<evidence type="ECO:0000256" key="1">
    <source>
        <dbReference type="SAM" id="SignalP"/>
    </source>
</evidence>
<dbReference type="Proteomes" id="UP000237000">
    <property type="component" value="Unassembled WGS sequence"/>
</dbReference>
<name>A0A2P5E6M0_TREOI</name>
<keyword evidence="1" id="KW-0732">Signal</keyword>
<reference evidence="3" key="1">
    <citation type="submission" date="2016-06" db="EMBL/GenBank/DDBJ databases">
        <title>Parallel loss of symbiosis genes in relatives of nitrogen-fixing non-legume Parasponia.</title>
        <authorList>
            <person name="Van Velzen R."/>
            <person name="Holmer R."/>
            <person name="Bu F."/>
            <person name="Rutten L."/>
            <person name="Van Zeijl A."/>
            <person name="Liu W."/>
            <person name="Santuari L."/>
            <person name="Cao Q."/>
            <person name="Sharma T."/>
            <person name="Shen D."/>
            <person name="Roswanjaya Y."/>
            <person name="Wardhani T."/>
            <person name="Kalhor M.S."/>
            <person name="Jansen J."/>
            <person name="Van den Hoogen J."/>
            <person name="Gungor B."/>
            <person name="Hartog M."/>
            <person name="Hontelez J."/>
            <person name="Verver J."/>
            <person name="Yang W.-C."/>
            <person name="Schijlen E."/>
            <person name="Repin R."/>
            <person name="Schilthuizen M."/>
            <person name="Schranz E."/>
            <person name="Heidstra R."/>
            <person name="Miyata K."/>
            <person name="Fedorova E."/>
            <person name="Kohlen W."/>
            <person name="Bisseling T."/>
            <person name="Smit S."/>
            <person name="Geurts R."/>
        </authorList>
    </citation>
    <scope>NUCLEOTIDE SEQUENCE [LARGE SCALE GENOMIC DNA]</scope>
    <source>
        <strain evidence="3">cv. RG33-2</strain>
    </source>
</reference>
<dbReference type="InParanoid" id="A0A2P5E6M0"/>
<evidence type="ECO:0008006" key="4">
    <source>
        <dbReference type="Google" id="ProtNLM"/>
    </source>
</evidence>
<organism evidence="2 3">
    <name type="scientific">Trema orientale</name>
    <name type="common">Charcoal tree</name>
    <name type="synonym">Celtis orientalis</name>
    <dbReference type="NCBI Taxonomy" id="63057"/>
    <lineage>
        <taxon>Eukaryota</taxon>
        <taxon>Viridiplantae</taxon>
        <taxon>Streptophyta</taxon>
        <taxon>Embryophyta</taxon>
        <taxon>Tracheophyta</taxon>
        <taxon>Spermatophyta</taxon>
        <taxon>Magnoliopsida</taxon>
        <taxon>eudicotyledons</taxon>
        <taxon>Gunneridae</taxon>
        <taxon>Pentapetalae</taxon>
        <taxon>rosids</taxon>
        <taxon>fabids</taxon>
        <taxon>Rosales</taxon>
        <taxon>Cannabaceae</taxon>
        <taxon>Trema</taxon>
    </lineage>
</organism>
<dbReference type="EMBL" id="JXTC01000224">
    <property type="protein sequence ID" value="PON81130.1"/>
    <property type="molecule type" value="Genomic_DNA"/>
</dbReference>
<evidence type="ECO:0000313" key="2">
    <source>
        <dbReference type="EMBL" id="PON81130.1"/>
    </source>
</evidence>
<gene>
    <name evidence="2" type="ORF">TorRG33x02_230890</name>
</gene>
<dbReference type="OrthoDB" id="10323116at2759"/>
<keyword evidence="3" id="KW-1185">Reference proteome</keyword>
<feature type="signal peptide" evidence="1">
    <location>
        <begin position="1"/>
        <end position="31"/>
    </location>
</feature>
<feature type="chain" id="PRO_5015128846" description="Secreted protein" evidence="1">
    <location>
        <begin position="32"/>
        <end position="100"/>
    </location>
</feature>
<evidence type="ECO:0000313" key="3">
    <source>
        <dbReference type="Proteomes" id="UP000237000"/>
    </source>
</evidence>